<dbReference type="Proteomes" id="UP001157974">
    <property type="component" value="Unassembled WGS sequence"/>
</dbReference>
<dbReference type="AlphaFoldDB" id="A0AAV8UQB2"/>
<protein>
    <recommendedName>
        <fullName evidence="1">Quinate/shikimate 5-dehydrogenase/glutamyl-tRNA reductase domain-containing protein</fullName>
    </recommendedName>
</protein>
<dbReference type="EMBL" id="JAMWBK010000007">
    <property type="protein sequence ID" value="KAJ8903497.1"/>
    <property type="molecule type" value="Genomic_DNA"/>
</dbReference>
<sequence length="426" mass="47569">MLIVRLQTSFVFFGSNSWKTLKPNPERHCHVAGSRRIESRRRSLRRGEVNAEATEKKTQSLKKKKPKKLVIVSLDQSACSEEFWEKARIPASRWQLVGWELARCESIEEAAVMSTDTKMTILLLTSKNSEGAVREAKNHFRFHGLEDELMDSTFVVLKGQEAAEYSLAQNTGVMLEDGEYTDPLNSLMRSYVLSSDSKLGGMKNDLASFLRAITRVSLDIRRSTGLIPGSVNLPVVAVDQARLAAHDAVGKALEDCRVGVISFGEEGKRMVRTLMSRDVQGVNIVQNDEEQFEDPLVLYPNSNLSTYPEAMLFDVLSISDVVFFTGLSPAQRVVTKTSLERTLFGVKKMLLVDLGELPSLENDVTKAVGVTVIERPALRAGLEQKMVELTDSSQIANELVKDEATKYRNWFFESEEHDYGALGSIP</sequence>
<keyword evidence="3" id="KW-1185">Reference proteome</keyword>
<name>A0AAV8UQB2_9RHOD</name>
<organism evidence="2 3">
    <name type="scientific">Rhodosorus marinus</name>
    <dbReference type="NCBI Taxonomy" id="101924"/>
    <lineage>
        <taxon>Eukaryota</taxon>
        <taxon>Rhodophyta</taxon>
        <taxon>Stylonematophyceae</taxon>
        <taxon>Stylonematales</taxon>
        <taxon>Stylonemataceae</taxon>
        <taxon>Rhodosorus</taxon>
    </lineage>
</organism>
<feature type="domain" description="Quinate/shikimate 5-dehydrogenase/glutamyl-tRNA reductase" evidence="1">
    <location>
        <begin position="250"/>
        <end position="374"/>
    </location>
</feature>
<evidence type="ECO:0000313" key="3">
    <source>
        <dbReference type="Proteomes" id="UP001157974"/>
    </source>
</evidence>
<comment type="caution">
    <text evidence="2">The sequence shown here is derived from an EMBL/GenBank/DDBJ whole genome shotgun (WGS) entry which is preliminary data.</text>
</comment>
<dbReference type="PANTHER" id="PTHR43013">
    <property type="entry name" value="GLUTAMYL-TRNA REDUCTASE"/>
    <property type="match status" value="1"/>
</dbReference>
<accession>A0AAV8UQB2</accession>
<evidence type="ECO:0000313" key="2">
    <source>
        <dbReference type="EMBL" id="KAJ8903497.1"/>
    </source>
</evidence>
<gene>
    <name evidence="2" type="ORF">NDN08_004603</name>
</gene>
<dbReference type="Pfam" id="PF01488">
    <property type="entry name" value="Shikimate_DH"/>
    <property type="match status" value="1"/>
</dbReference>
<dbReference type="GO" id="GO:0008883">
    <property type="term" value="F:glutamyl-tRNA reductase activity"/>
    <property type="evidence" value="ECO:0007669"/>
    <property type="project" value="TreeGrafter"/>
</dbReference>
<dbReference type="GO" id="GO:0019353">
    <property type="term" value="P:protoporphyrinogen IX biosynthetic process from glutamate"/>
    <property type="evidence" value="ECO:0007669"/>
    <property type="project" value="TreeGrafter"/>
</dbReference>
<dbReference type="InterPro" id="IPR006151">
    <property type="entry name" value="Shikm_DH/Glu-tRNA_Rdtase"/>
</dbReference>
<dbReference type="PANTHER" id="PTHR43013:SF1">
    <property type="entry name" value="GLUTAMYL-TRNA REDUCTASE"/>
    <property type="match status" value="1"/>
</dbReference>
<dbReference type="Gene3D" id="3.40.50.720">
    <property type="entry name" value="NAD(P)-binding Rossmann-like Domain"/>
    <property type="match status" value="1"/>
</dbReference>
<proteinExistence type="predicted"/>
<reference evidence="2 3" key="1">
    <citation type="journal article" date="2023" name="Nat. Commun.">
        <title>Origin of minicircular mitochondrial genomes in red algae.</title>
        <authorList>
            <person name="Lee Y."/>
            <person name="Cho C.H."/>
            <person name="Lee Y.M."/>
            <person name="Park S.I."/>
            <person name="Yang J.H."/>
            <person name="West J.A."/>
            <person name="Bhattacharya D."/>
            <person name="Yoon H.S."/>
        </authorList>
    </citation>
    <scope>NUCLEOTIDE SEQUENCE [LARGE SCALE GENOMIC DNA]</scope>
    <source>
        <strain evidence="2 3">CCMP1338</strain>
        <tissue evidence="2">Whole cell</tissue>
    </source>
</reference>
<evidence type="ECO:0000259" key="1">
    <source>
        <dbReference type="Pfam" id="PF01488"/>
    </source>
</evidence>